<dbReference type="Proteomes" id="UP000014254">
    <property type="component" value="Unassembled WGS sequence"/>
</dbReference>
<dbReference type="GO" id="GO:0008033">
    <property type="term" value="P:tRNA processing"/>
    <property type="evidence" value="ECO:0007669"/>
    <property type="project" value="UniProtKB-KW"/>
</dbReference>
<evidence type="ECO:0000256" key="2">
    <source>
        <dbReference type="ARBA" id="ARBA00022723"/>
    </source>
</evidence>
<proteinExistence type="inferred from homology"/>
<feature type="compositionally biased region" description="Basic residues" evidence="5">
    <location>
        <begin position="162"/>
        <end position="173"/>
    </location>
</feature>
<evidence type="ECO:0000256" key="4">
    <source>
        <dbReference type="ARBA" id="ARBA00038402"/>
    </source>
</evidence>
<name>S2J4Q3_MUCC1</name>
<dbReference type="VEuPathDB" id="FungiDB:HMPREF1544_08103"/>
<dbReference type="PANTHER" id="PTHR14742">
    <property type="entry name" value="RIBONUCLEASE P SUBUNIT P21"/>
    <property type="match status" value="1"/>
</dbReference>
<comment type="similarity">
    <text evidence="4">Belongs to the eukaryotic/archaeal RNase P protein component 4 family.</text>
</comment>
<dbReference type="GO" id="GO:0005655">
    <property type="term" value="C:nucleolar ribonuclease P complex"/>
    <property type="evidence" value="ECO:0007669"/>
    <property type="project" value="TreeGrafter"/>
</dbReference>
<keyword evidence="3" id="KW-0862">Zinc</keyword>
<feature type="compositionally biased region" description="Low complexity" evidence="5">
    <location>
        <begin position="174"/>
        <end position="189"/>
    </location>
</feature>
<dbReference type="STRING" id="1220926.S2J4Q3"/>
<dbReference type="AlphaFoldDB" id="S2J4Q3"/>
<evidence type="ECO:0000256" key="5">
    <source>
        <dbReference type="SAM" id="MobiDB-lite"/>
    </source>
</evidence>
<keyword evidence="1" id="KW-0819">tRNA processing</keyword>
<gene>
    <name evidence="6" type="ORF">HMPREF1544_08103</name>
</gene>
<evidence type="ECO:0000313" key="6">
    <source>
        <dbReference type="EMBL" id="EPB85131.1"/>
    </source>
</evidence>
<evidence type="ECO:0008006" key="8">
    <source>
        <dbReference type="Google" id="ProtNLM"/>
    </source>
</evidence>
<dbReference type="Pfam" id="PF04032">
    <property type="entry name" value="Rpr2"/>
    <property type="match status" value="1"/>
</dbReference>
<dbReference type="eggNOG" id="ENOG502RUQC">
    <property type="taxonomic scope" value="Eukaryota"/>
</dbReference>
<protein>
    <recommendedName>
        <fullName evidence="8">RNAse P Rpr2/Rpp21 subunit domain-containing protein</fullName>
    </recommendedName>
</protein>
<accession>S2J4Q3</accession>
<dbReference type="PANTHER" id="PTHR14742:SF0">
    <property type="entry name" value="RIBONUCLEASE P PROTEIN SUBUNIT P21"/>
    <property type="match status" value="1"/>
</dbReference>
<evidence type="ECO:0000256" key="3">
    <source>
        <dbReference type="ARBA" id="ARBA00022833"/>
    </source>
</evidence>
<dbReference type="InterPro" id="IPR007175">
    <property type="entry name" value="Rpr2/Snm1/Rpp21"/>
</dbReference>
<feature type="region of interest" description="Disordered" evidence="5">
    <location>
        <begin position="156"/>
        <end position="202"/>
    </location>
</feature>
<dbReference type="InParanoid" id="S2J4Q3"/>
<evidence type="ECO:0000256" key="1">
    <source>
        <dbReference type="ARBA" id="ARBA00022694"/>
    </source>
</evidence>
<organism evidence="6 7">
    <name type="scientific">Mucor circinelloides f. circinelloides (strain 1006PhL)</name>
    <name type="common">Mucormycosis agent</name>
    <name type="synonym">Calyptromyces circinelloides</name>
    <dbReference type="NCBI Taxonomy" id="1220926"/>
    <lineage>
        <taxon>Eukaryota</taxon>
        <taxon>Fungi</taxon>
        <taxon>Fungi incertae sedis</taxon>
        <taxon>Mucoromycota</taxon>
        <taxon>Mucoromycotina</taxon>
        <taxon>Mucoromycetes</taxon>
        <taxon>Mucorales</taxon>
        <taxon>Mucorineae</taxon>
        <taxon>Mucoraceae</taxon>
        <taxon>Mucor</taxon>
    </lineage>
</organism>
<sequence length="202" mass="22168">MVSTTTPTLSTTTNSLQSHQQTSRLDFLFEAGHTMLSECPSLSRYYMNEFQNTLTEYELTAHKPIARLSCKSCGQISIPGLNHRIEIIHKQSRKQNKTKKIVQPNTIKSTCLTCGSTSLYHGSNKRKMPKLIMQQVPVIAAAKPIVPLAATASVSAPTRESLKKKKNKGKKNNLKALLNKQQKPNNSGNNGSGGLGDFLSSL</sequence>
<keyword evidence="2" id="KW-0479">Metal-binding</keyword>
<dbReference type="OrthoDB" id="438080at2759"/>
<dbReference type="EMBL" id="KE124020">
    <property type="protein sequence ID" value="EPB85131.1"/>
    <property type="molecule type" value="Genomic_DNA"/>
</dbReference>
<evidence type="ECO:0000313" key="7">
    <source>
        <dbReference type="Proteomes" id="UP000014254"/>
    </source>
</evidence>
<dbReference type="OMA" id="NTIKSTC"/>
<dbReference type="Gene3D" id="6.20.50.20">
    <property type="match status" value="1"/>
</dbReference>
<reference evidence="7" key="1">
    <citation type="submission" date="2013-05" db="EMBL/GenBank/DDBJ databases">
        <title>The Genome sequence of Mucor circinelloides f. circinelloides 1006PhL.</title>
        <authorList>
            <consortium name="The Broad Institute Genomics Platform"/>
            <person name="Cuomo C."/>
            <person name="Earl A."/>
            <person name="Findley K."/>
            <person name="Lee S.C."/>
            <person name="Walker B."/>
            <person name="Young S."/>
            <person name="Zeng Q."/>
            <person name="Gargeya S."/>
            <person name="Fitzgerald M."/>
            <person name="Haas B."/>
            <person name="Abouelleil A."/>
            <person name="Allen A.W."/>
            <person name="Alvarado L."/>
            <person name="Arachchi H.M."/>
            <person name="Berlin A.M."/>
            <person name="Chapman S.B."/>
            <person name="Gainer-Dewar J."/>
            <person name="Goldberg J."/>
            <person name="Griggs A."/>
            <person name="Gujja S."/>
            <person name="Hansen M."/>
            <person name="Howarth C."/>
            <person name="Imamovic A."/>
            <person name="Ireland A."/>
            <person name="Larimer J."/>
            <person name="McCowan C."/>
            <person name="Murphy C."/>
            <person name="Pearson M."/>
            <person name="Poon T.W."/>
            <person name="Priest M."/>
            <person name="Roberts A."/>
            <person name="Saif S."/>
            <person name="Shea T."/>
            <person name="Sisk P."/>
            <person name="Sykes S."/>
            <person name="Wortman J."/>
            <person name="Nusbaum C."/>
            <person name="Birren B."/>
        </authorList>
    </citation>
    <scope>NUCLEOTIDE SEQUENCE [LARGE SCALE GENOMIC DNA]</scope>
    <source>
        <strain evidence="7">1006PhL</strain>
    </source>
</reference>
<dbReference type="GO" id="GO:0046872">
    <property type="term" value="F:metal ion binding"/>
    <property type="evidence" value="ECO:0007669"/>
    <property type="project" value="UniProtKB-KW"/>
</dbReference>
<keyword evidence="7" id="KW-1185">Reference proteome</keyword>